<reference evidence="1" key="1">
    <citation type="journal article" date="2021" name="Proc. Natl. Acad. Sci. U.S.A.">
        <title>A Catalog of Tens of Thousands of Viruses from Human Metagenomes Reveals Hidden Associations with Chronic Diseases.</title>
        <authorList>
            <person name="Tisza M.J."/>
            <person name="Buck C.B."/>
        </authorList>
    </citation>
    <scope>NUCLEOTIDE SEQUENCE</scope>
    <source>
        <strain evidence="1">Ctrgt10</strain>
    </source>
</reference>
<sequence length="123" mass="14264">MNAVQFPNMLSNNQTQIVFDYEATLQNLTYLILSSKKTLFGDPYFGTNLKKLIFDRNNRILQDIVIDDILNAITNFMPQIRVQRKDITAESSGSTLYINIKAQNLLDYSFDNYTIKMLNIEEI</sequence>
<name>A0A8S5M6Y3_9CAUD</name>
<organism evidence="1">
    <name type="scientific">Siphoviridae sp. ctrgt10</name>
    <dbReference type="NCBI Taxonomy" id="2826479"/>
    <lineage>
        <taxon>Viruses</taxon>
        <taxon>Duplodnaviria</taxon>
        <taxon>Heunggongvirae</taxon>
        <taxon>Uroviricota</taxon>
        <taxon>Caudoviricetes</taxon>
    </lineage>
</organism>
<dbReference type="EMBL" id="BK014839">
    <property type="protein sequence ID" value="DAD78089.1"/>
    <property type="molecule type" value="Genomic_DNA"/>
</dbReference>
<dbReference type="Gene3D" id="3.10.450.40">
    <property type="match status" value="1"/>
</dbReference>
<accession>A0A8S5M6Y3</accession>
<evidence type="ECO:0000313" key="1">
    <source>
        <dbReference type="EMBL" id="DAD78089.1"/>
    </source>
</evidence>
<dbReference type="SUPFAM" id="SSF160719">
    <property type="entry name" value="gpW/gp25-like"/>
    <property type="match status" value="1"/>
</dbReference>
<protein>
    <submittedName>
        <fullName evidence="1">Baseplate wedge subunit</fullName>
    </submittedName>
</protein>
<proteinExistence type="predicted"/>